<protein>
    <submittedName>
        <fullName evidence="1">Uncharacterized protein</fullName>
    </submittedName>
</protein>
<name>A0A9K3KRD7_9STRA</name>
<dbReference type="OrthoDB" id="48787at2759"/>
<keyword evidence="2" id="KW-1185">Reference proteome</keyword>
<dbReference type="EMBL" id="JAGRRH010000020">
    <property type="protein sequence ID" value="KAG7348440.1"/>
    <property type="molecule type" value="Genomic_DNA"/>
</dbReference>
<dbReference type="Proteomes" id="UP000693970">
    <property type="component" value="Unassembled WGS sequence"/>
</dbReference>
<proteinExistence type="predicted"/>
<sequence length="799" mass="90533">MKFSRLTASVPKLLLRALTTTEHGAITPIIRQAASTRWFRSKSFSGLSLYRLSSASHPEAAVYGSRKYSRRVELHETISILQPQWWHLSPCLGAALQCSPLKNNLIRMAQSIKETERIELEVSGSGKDMQGDKTETLHSPLQGPCNLVQKLFFQPQPGAPIRLTKSKSMAAAYLTPQIMGTLVGAALLPDNILSDDDFQHLLLHHHAIKSNRVNGQWTGVSLTRWKELMHHLKVIRNLQSIATTISEHDKMEALLTAAVWSMAVWERCESKQCILDYILAIQEVSGLPMLNSANNYVSSGLQSDSVIQQTWATARCDKDEARKKMEGGDDGTSSLMIQPSLQALLSLLSEKDGISEQPDNSESYIEIARAIEHLCRSVLSQQQSEHVKPTTPNGYYGFDGGKLKPDCVEVAVRELIDYLLWDDQSAQFDVSRLPSTCCRELVAFYQSHCASEGGEKWFEMMSDIPGCLYLTSSPSGRQYELTPTLRNVAKVCRRLLYNDGSRLRPVRNELDWESLSTLQQEWLHKDVQISFHIFTEKAKMSSDIHVHEVALISRKGKKNAIEMRLRCDWTRNTGFATVTHLQLKKESIDEVLLTQFSETVEWRNPIKDLTRLLIVPLLADIGVLQDRFGGNVSELAFALLACRYGIDRRQMLPITATSDLEREEAALVKAQRESDKVLISAIRKVCRFICENHDPNTEDTGTILLHWLLSESSQINHAEQKKQTYSVSLETEQSILTLPDTVKRRESTKCRIATNWAIRGHLLRNYLDWRSGEASLLMTLSKLKFLDWFGFVLLNWRLR</sequence>
<accession>A0A9K3KRD7</accession>
<gene>
    <name evidence="1" type="ORF">IV203_017145</name>
</gene>
<reference evidence="1" key="2">
    <citation type="submission" date="2021-04" db="EMBL/GenBank/DDBJ databases">
        <authorList>
            <person name="Podell S."/>
        </authorList>
    </citation>
    <scope>NUCLEOTIDE SEQUENCE</scope>
    <source>
        <strain evidence="1">Hildebrandi</strain>
    </source>
</reference>
<dbReference type="AlphaFoldDB" id="A0A9K3KRD7"/>
<comment type="caution">
    <text evidence="1">The sequence shown here is derived from an EMBL/GenBank/DDBJ whole genome shotgun (WGS) entry which is preliminary data.</text>
</comment>
<evidence type="ECO:0000313" key="1">
    <source>
        <dbReference type="EMBL" id="KAG7348440.1"/>
    </source>
</evidence>
<organism evidence="1 2">
    <name type="scientific">Nitzschia inconspicua</name>
    <dbReference type="NCBI Taxonomy" id="303405"/>
    <lineage>
        <taxon>Eukaryota</taxon>
        <taxon>Sar</taxon>
        <taxon>Stramenopiles</taxon>
        <taxon>Ochrophyta</taxon>
        <taxon>Bacillariophyta</taxon>
        <taxon>Bacillariophyceae</taxon>
        <taxon>Bacillariophycidae</taxon>
        <taxon>Bacillariales</taxon>
        <taxon>Bacillariaceae</taxon>
        <taxon>Nitzschia</taxon>
    </lineage>
</organism>
<reference evidence="1" key="1">
    <citation type="journal article" date="2021" name="Sci. Rep.">
        <title>Diploid genomic architecture of Nitzschia inconspicua, an elite biomass production diatom.</title>
        <authorList>
            <person name="Oliver A."/>
            <person name="Podell S."/>
            <person name="Pinowska A."/>
            <person name="Traller J.C."/>
            <person name="Smith S.R."/>
            <person name="McClure R."/>
            <person name="Beliaev A."/>
            <person name="Bohutskyi P."/>
            <person name="Hill E.A."/>
            <person name="Rabines A."/>
            <person name="Zheng H."/>
            <person name="Allen L.Z."/>
            <person name="Kuo A."/>
            <person name="Grigoriev I.V."/>
            <person name="Allen A.E."/>
            <person name="Hazlebeck D."/>
            <person name="Allen E.E."/>
        </authorList>
    </citation>
    <scope>NUCLEOTIDE SEQUENCE</scope>
    <source>
        <strain evidence="1">Hildebrandi</strain>
    </source>
</reference>
<evidence type="ECO:0000313" key="2">
    <source>
        <dbReference type="Proteomes" id="UP000693970"/>
    </source>
</evidence>